<dbReference type="Proteomes" id="UP000515947">
    <property type="component" value="Chromosome"/>
</dbReference>
<evidence type="ECO:0000256" key="1">
    <source>
        <dbReference type="SAM" id="MobiDB-lite"/>
    </source>
</evidence>
<name>A0A7G9RDR2_9ACTN</name>
<dbReference type="SUPFAM" id="SSF88659">
    <property type="entry name" value="Sigma3 and sigma4 domains of RNA polymerase sigma factors"/>
    <property type="match status" value="1"/>
</dbReference>
<dbReference type="GO" id="GO:0006352">
    <property type="term" value="P:DNA-templated transcription initiation"/>
    <property type="evidence" value="ECO:0007669"/>
    <property type="project" value="InterPro"/>
</dbReference>
<reference evidence="2 3" key="1">
    <citation type="submission" date="2020-08" db="EMBL/GenBank/DDBJ databases">
        <title>Genome sequence of Nocardioides mesophilus KACC 16243T.</title>
        <authorList>
            <person name="Hyun D.-W."/>
            <person name="Bae J.-W."/>
        </authorList>
    </citation>
    <scope>NUCLEOTIDE SEQUENCE [LARGE SCALE GENOMIC DNA]</scope>
    <source>
        <strain evidence="2 3">KACC 16243</strain>
    </source>
</reference>
<dbReference type="InterPro" id="IPR013325">
    <property type="entry name" value="RNA_pol_sigma_r2"/>
</dbReference>
<dbReference type="AlphaFoldDB" id="A0A7G9RDR2"/>
<feature type="region of interest" description="Disordered" evidence="1">
    <location>
        <begin position="209"/>
        <end position="239"/>
    </location>
</feature>
<keyword evidence="3" id="KW-1185">Reference proteome</keyword>
<dbReference type="RefSeq" id="WP_187579581.1">
    <property type="nucleotide sequence ID" value="NZ_CP060713.1"/>
</dbReference>
<gene>
    <name evidence="2" type="ORF">H9L09_04800</name>
</gene>
<dbReference type="GO" id="GO:0003700">
    <property type="term" value="F:DNA-binding transcription factor activity"/>
    <property type="evidence" value="ECO:0007669"/>
    <property type="project" value="InterPro"/>
</dbReference>
<evidence type="ECO:0008006" key="4">
    <source>
        <dbReference type="Google" id="ProtNLM"/>
    </source>
</evidence>
<dbReference type="InterPro" id="IPR036388">
    <property type="entry name" value="WH-like_DNA-bd_sf"/>
</dbReference>
<proteinExistence type="predicted"/>
<sequence>MHAEESFDSFYLSTRRQVLHQAFALTGDLSAAQSAVRDAYVAAWHHWRKVSRVEDRTAWVRPVAWNHAQRRHAGRIWHRNKGMSVEHLAVLDGLSKLSGPQRRMLLLVQLAAVPLPQAARELGITQHLAEQHLQAATAALAVHLEADSASLRLRLLDLDGALGDAVLPRASIIRRAGRKRRQAHTVGAAVGALALAVVSGAAVHQPAATEATAATPPAGAAASAGAGTGPSGAPDAAAGQPVEEMLPTAENMLDQDQISRLGTDRPWRVVATHGNTSGDGINTVCQQSRFADPDGAAAIVRTFEARGGRRSAVQTVEVSKSAAQAADAFDTTLGWYSGCRVARLQLLDSYRVDNIGSEASVLMMRVWDRPVTTYSVAIARIGDVTTSTVGRYVGVSPAPPGQITQSLADSVAMLCGRSEATDCAKRPEYTVVPPPPSGEEKGLLAVADLPPVGSIERPWVGTEATRARPNPSRTTCDRADFAAAGARRTRTRTFLIPQAKLPTRFGLSETYGEFGSPRKARAFLDQVRRSVAGCEDRDLATSVTDATSRGGRTPWSMWRLTTEVSEKESIGFRVGFVAVGSTVAQLTFAPSTGADMTGKQFESLLGRAGDRLRELG</sequence>
<dbReference type="EMBL" id="CP060713">
    <property type="protein sequence ID" value="QNN53737.1"/>
    <property type="molecule type" value="Genomic_DNA"/>
</dbReference>
<accession>A0A7G9RDR2</accession>
<dbReference type="InterPro" id="IPR013324">
    <property type="entry name" value="RNA_pol_sigma_r3/r4-like"/>
</dbReference>
<dbReference type="SUPFAM" id="SSF88946">
    <property type="entry name" value="Sigma2 domain of RNA polymerase sigma factors"/>
    <property type="match status" value="1"/>
</dbReference>
<organism evidence="2 3">
    <name type="scientific">Nocardioides mesophilus</name>
    <dbReference type="NCBI Taxonomy" id="433659"/>
    <lineage>
        <taxon>Bacteria</taxon>
        <taxon>Bacillati</taxon>
        <taxon>Actinomycetota</taxon>
        <taxon>Actinomycetes</taxon>
        <taxon>Propionibacteriales</taxon>
        <taxon>Nocardioidaceae</taxon>
        <taxon>Nocardioides</taxon>
    </lineage>
</organism>
<protein>
    <recommendedName>
        <fullName evidence="4">RNA polymerase sigma factor 70 region 4 type 2 domain-containing protein</fullName>
    </recommendedName>
</protein>
<dbReference type="Gene3D" id="1.10.10.10">
    <property type="entry name" value="Winged helix-like DNA-binding domain superfamily/Winged helix DNA-binding domain"/>
    <property type="match status" value="1"/>
</dbReference>
<evidence type="ECO:0000313" key="3">
    <source>
        <dbReference type="Proteomes" id="UP000515947"/>
    </source>
</evidence>
<evidence type="ECO:0000313" key="2">
    <source>
        <dbReference type="EMBL" id="QNN53737.1"/>
    </source>
</evidence>
<dbReference type="Gene3D" id="1.10.1740.10">
    <property type="match status" value="1"/>
</dbReference>
<dbReference type="KEGG" id="nmes:H9L09_04800"/>